<dbReference type="EMBL" id="JADOXO010000388">
    <property type="protein sequence ID" value="KAF9805359.1"/>
    <property type="molecule type" value="Genomic_DNA"/>
</dbReference>
<evidence type="ECO:0000313" key="2">
    <source>
        <dbReference type="EMBL" id="KAF9805359.1"/>
    </source>
</evidence>
<sequence length="140" mass="15409">MAADNDSIRSGTSSQRSVSRGRDFQSSGRGGVGNIRRTSIDPNSPKTPNFNPEDDVTMNRVFFFLPRLCFPFAAIIFELIAPDRVFTDISVVTSRSFSFAFIESLVPDRLPTTGSCARTHDPQSAMRRNGRSARDVCAVS</sequence>
<feature type="region of interest" description="Disordered" evidence="1">
    <location>
        <begin position="113"/>
        <end position="140"/>
    </location>
</feature>
<feature type="compositionally biased region" description="Polar residues" evidence="1">
    <location>
        <begin position="36"/>
        <end position="50"/>
    </location>
</feature>
<comment type="caution">
    <text evidence="2">The sequence shown here is derived from an EMBL/GenBank/DDBJ whole genome shotgun (WGS) entry which is preliminary data.</text>
</comment>
<feature type="region of interest" description="Disordered" evidence="1">
    <location>
        <begin position="1"/>
        <end position="54"/>
    </location>
</feature>
<gene>
    <name evidence="2" type="ORF">IEO21_09082</name>
</gene>
<evidence type="ECO:0000313" key="3">
    <source>
        <dbReference type="Proteomes" id="UP000639403"/>
    </source>
</evidence>
<dbReference type="Proteomes" id="UP000639403">
    <property type="component" value="Unassembled WGS sequence"/>
</dbReference>
<name>A0A8H7TYK8_9APHY</name>
<evidence type="ECO:0000256" key="1">
    <source>
        <dbReference type="SAM" id="MobiDB-lite"/>
    </source>
</evidence>
<protein>
    <submittedName>
        <fullName evidence="2">Uncharacterized protein</fullName>
    </submittedName>
</protein>
<reference evidence="2" key="1">
    <citation type="submission" date="2020-11" db="EMBL/GenBank/DDBJ databases">
        <authorList>
            <person name="Koelle M."/>
            <person name="Horta M.A.C."/>
            <person name="Nowrousian M."/>
            <person name="Ohm R.A."/>
            <person name="Benz P."/>
            <person name="Pilgard A."/>
        </authorList>
    </citation>
    <scope>NUCLEOTIDE SEQUENCE</scope>
    <source>
        <strain evidence="2">FPRL280</strain>
    </source>
</reference>
<dbReference type="AlphaFoldDB" id="A0A8H7TYK8"/>
<accession>A0A8H7TYK8</accession>
<organism evidence="2 3">
    <name type="scientific">Rhodonia placenta</name>
    <dbReference type="NCBI Taxonomy" id="104341"/>
    <lineage>
        <taxon>Eukaryota</taxon>
        <taxon>Fungi</taxon>
        <taxon>Dikarya</taxon>
        <taxon>Basidiomycota</taxon>
        <taxon>Agaricomycotina</taxon>
        <taxon>Agaricomycetes</taxon>
        <taxon>Polyporales</taxon>
        <taxon>Adustoporiaceae</taxon>
        <taxon>Rhodonia</taxon>
    </lineage>
</organism>
<reference evidence="2" key="2">
    <citation type="journal article" name="Front. Microbiol.">
        <title>Degradative Capacity of Two Strains of Rhodonia placenta: From Phenotype to Genotype.</title>
        <authorList>
            <person name="Kolle M."/>
            <person name="Horta M.A.C."/>
            <person name="Nowrousian M."/>
            <person name="Ohm R.A."/>
            <person name="Benz J.P."/>
            <person name="Pilgard A."/>
        </authorList>
    </citation>
    <scope>NUCLEOTIDE SEQUENCE</scope>
    <source>
        <strain evidence="2">FPRL280</strain>
    </source>
</reference>
<feature type="compositionally biased region" description="Polar residues" evidence="1">
    <location>
        <begin position="8"/>
        <end position="18"/>
    </location>
</feature>
<proteinExistence type="predicted"/>